<evidence type="ECO:0000313" key="5">
    <source>
        <dbReference type="Proteomes" id="UP001422074"/>
    </source>
</evidence>
<dbReference type="InterPro" id="IPR000835">
    <property type="entry name" value="HTH_MarR-typ"/>
</dbReference>
<reference evidence="4 5" key="1">
    <citation type="submission" date="2024-05" db="EMBL/GenBank/DDBJ databases">
        <title>Sinomonas sp. nov., isolated from a waste landfill.</title>
        <authorList>
            <person name="Zhao Y."/>
        </authorList>
    </citation>
    <scope>NUCLEOTIDE SEQUENCE [LARGE SCALE GENOMIC DNA]</scope>
    <source>
        <strain evidence="4 5">CCTCC AB2014300</strain>
    </source>
</reference>
<dbReference type="InterPro" id="IPR039422">
    <property type="entry name" value="MarR/SlyA-like"/>
</dbReference>
<comment type="caution">
    <text evidence="4">The sequence shown here is derived from an EMBL/GenBank/DDBJ whole genome shotgun (WGS) entry which is preliminary data.</text>
</comment>
<feature type="compositionally biased region" description="Basic and acidic residues" evidence="2">
    <location>
        <begin position="147"/>
        <end position="164"/>
    </location>
</feature>
<organism evidence="4 5">
    <name type="scientific">Sinomonas halotolerans</name>
    <dbReference type="NCBI Taxonomy" id="1644133"/>
    <lineage>
        <taxon>Bacteria</taxon>
        <taxon>Bacillati</taxon>
        <taxon>Actinomycetota</taxon>
        <taxon>Actinomycetes</taxon>
        <taxon>Micrococcales</taxon>
        <taxon>Micrococcaceae</taxon>
        <taxon>Sinomonas</taxon>
    </lineage>
</organism>
<feature type="domain" description="HTH marR-type" evidence="3">
    <location>
        <begin position="12"/>
        <end position="142"/>
    </location>
</feature>
<dbReference type="Proteomes" id="UP001422074">
    <property type="component" value="Unassembled WGS sequence"/>
</dbReference>
<feature type="region of interest" description="Disordered" evidence="2">
    <location>
        <begin position="143"/>
        <end position="164"/>
    </location>
</feature>
<evidence type="ECO:0000259" key="3">
    <source>
        <dbReference type="PROSITE" id="PS50995"/>
    </source>
</evidence>
<keyword evidence="5" id="KW-1185">Reference proteome</keyword>
<dbReference type="PANTHER" id="PTHR33164:SF5">
    <property type="entry name" value="ORGANIC HYDROPEROXIDE RESISTANCE TRANSCRIPTIONAL REGULATOR"/>
    <property type="match status" value="1"/>
</dbReference>
<dbReference type="EMBL" id="JBDFRB010000003">
    <property type="protein sequence ID" value="MEN2743995.1"/>
    <property type="molecule type" value="Genomic_DNA"/>
</dbReference>
<proteinExistence type="predicted"/>
<evidence type="ECO:0000313" key="4">
    <source>
        <dbReference type="EMBL" id="MEN2743995.1"/>
    </source>
</evidence>
<dbReference type="SUPFAM" id="SSF46785">
    <property type="entry name" value="Winged helix' DNA-binding domain"/>
    <property type="match status" value="1"/>
</dbReference>
<dbReference type="InterPro" id="IPR036390">
    <property type="entry name" value="WH_DNA-bd_sf"/>
</dbReference>
<dbReference type="Pfam" id="PF01047">
    <property type="entry name" value="MarR"/>
    <property type="match status" value="1"/>
</dbReference>
<evidence type="ECO:0000256" key="1">
    <source>
        <dbReference type="ARBA" id="ARBA00004496"/>
    </source>
</evidence>
<comment type="subcellular location">
    <subcellularLocation>
        <location evidence="1">Cytoplasm</location>
    </subcellularLocation>
</comment>
<protein>
    <submittedName>
        <fullName evidence="4">MarR family transcriptional regulator</fullName>
    </submittedName>
</protein>
<accession>A0ABU9WXT0</accession>
<dbReference type="InterPro" id="IPR036388">
    <property type="entry name" value="WH-like_DNA-bd_sf"/>
</dbReference>
<dbReference type="PANTHER" id="PTHR33164">
    <property type="entry name" value="TRANSCRIPTIONAL REGULATOR, MARR FAMILY"/>
    <property type="match status" value="1"/>
</dbReference>
<gene>
    <name evidence="4" type="ORF">ABCQ75_05510</name>
</gene>
<evidence type="ECO:0000256" key="2">
    <source>
        <dbReference type="SAM" id="MobiDB-lite"/>
    </source>
</evidence>
<name>A0ABU9WXT0_9MICC</name>
<dbReference type="SMART" id="SM00347">
    <property type="entry name" value="HTH_MARR"/>
    <property type="match status" value="1"/>
</dbReference>
<sequence>MPNPADDDLLLERQLCFALSVASRSVVASYRPVLEELGLTHPQYLVMLALWERSPRTLKDISEALFLEPATLTPLVRRLEAAGLVTRTRQAGNERALDVALAPEGAALRERALAVPTTMMERLGITRDEAAELHASMTRLIAAAQASREDDGKDRTRQEQPVRA</sequence>
<dbReference type="RefSeq" id="WP_345883679.1">
    <property type="nucleotide sequence ID" value="NZ_JBDFRB010000003.1"/>
</dbReference>
<dbReference type="Gene3D" id="1.10.10.10">
    <property type="entry name" value="Winged helix-like DNA-binding domain superfamily/Winged helix DNA-binding domain"/>
    <property type="match status" value="1"/>
</dbReference>
<dbReference type="PROSITE" id="PS50995">
    <property type="entry name" value="HTH_MARR_2"/>
    <property type="match status" value="1"/>
</dbReference>